<evidence type="ECO:0000313" key="2">
    <source>
        <dbReference type="EMBL" id="CAB4741389.1"/>
    </source>
</evidence>
<dbReference type="InterPro" id="IPR050564">
    <property type="entry name" value="F420-G6PD/mer"/>
</dbReference>
<dbReference type="GO" id="GO:0016705">
    <property type="term" value="F:oxidoreductase activity, acting on paired donors, with incorporation or reduction of molecular oxygen"/>
    <property type="evidence" value="ECO:0007669"/>
    <property type="project" value="InterPro"/>
</dbReference>
<accession>A0A6J6T4U3</accession>
<organism evidence="2">
    <name type="scientific">freshwater metagenome</name>
    <dbReference type="NCBI Taxonomy" id="449393"/>
    <lineage>
        <taxon>unclassified sequences</taxon>
        <taxon>metagenomes</taxon>
        <taxon>ecological metagenomes</taxon>
    </lineage>
</organism>
<dbReference type="PANTHER" id="PTHR43244">
    <property type="match status" value="1"/>
</dbReference>
<feature type="domain" description="Luciferase-like" evidence="1">
    <location>
        <begin position="15"/>
        <end position="233"/>
    </location>
</feature>
<evidence type="ECO:0000313" key="5">
    <source>
        <dbReference type="EMBL" id="CAB4975542.1"/>
    </source>
</evidence>
<sequence>MKVRIAVAPSFTSFDPDVFTSFIEGLERFGFDTVWLSDIPMGASTDPLVALSYAAARTSKLKLGTNIVPLGRNPMLLAKELAQLDLLSGGRLLLSLVPGIDQPGERGALGVGKANRGKLLEEFITLMRAWWQGEPVTGTYGPYVYDAVEVRPLPRQNPLEIWLGGMGPVALERAGRLADGWLGAVLEPEAAGNARRAIEESAERAGRHIDADHFGLSIPYARVEPHARAFEAMRVRRPDADPRALLPVGRDELRALLSGHIEAGITKFVLRLTGASMTEDMPTASHDDLAWLADAVLDLQT</sequence>
<evidence type="ECO:0000313" key="4">
    <source>
        <dbReference type="EMBL" id="CAB4909271.1"/>
    </source>
</evidence>
<protein>
    <submittedName>
        <fullName evidence="2">Unannotated protein</fullName>
    </submittedName>
</protein>
<dbReference type="EMBL" id="CAFBMH010000044">
    <property type="protein sequence ID" value="CAB4909271.1"/>
    <property type="molecule type" value="Genomic_DNA"/>
</dbReference>
<gene>
    <name evidence="2" type="ORF">UFOPK2754_01198</name>
    <name evidence="3" type="ORF">UFOPK3139_00085</name>
    <name evidence="4" type="ORF">UFOPK3543_01376</name>
    <name evidence="5" type="ORF">UFOPK3967_00030</name>
</gene>
<dbReference type="InterPro" id="IPR011251">
    <property type="entry name" value="Luciferase-like_dom"/>
</dbReference>
<dbReference type="PANTHER" id="PTHR43244:SF2">
    <property type="entry name" value="CONSERVED HYPOTHETICAL ALANINE AND PROLINE-RICH PROTEIN"/>
    <property type="match status" value="1"/>
</dbReference>
<dbReference type="EMBL" id="CAEZYR010000037">
    <property type="protein sequence ID" value="CAB4741389.1"/>
    <property type="molecule type" value="Genomic_DNA"/>
</dbReference>
<name>A0A6J6T4U3_9ZZZZ</name>
<dbReference type="EMBL" id="CAFABA010000002">
    <property type="protein sequence ID" value="CAB4812502.1"/>
    <property type="molecule type" value="Genomic_DNA"/>
</dbReference>
<dbReference type="Pfam" id="PF00296">
    <property type="entry name" value="Bac_luciferase"/>
    <property type="match status" value="1"/>
</dbReference>
<reference evidence="2" key="1">
    <citation type="submission" date="2020-05" db="EMBL/GenBank/DDBJ databases">
        <authorList>
            <person name="Chiriac C."/>
            <person name="Salcher M."/>
            <person name="Ghai R."/>
            <person name="Kavagutti S V."/>
        </authorList>
    </citation>
    <scope>NUCLEOTIDE SEQUENCE</scope>
</reference>
<dbReference type="AlphaFoldDB" id="A0A6J6T4U3"/>
<dbReference type="SUPFAM" id="SSF51679">
    <property type="entry name" value="Bacterial luciferase-like"/>
    <property type="match status" value="1"/>
</dbReference>
<dbReference type="InterPro" id="IPR036661">
    <property type="entry name" value="Luciferase-like_sf"/>
</dbReference>
<dbReference type="Gene3D" id="3.20.20.30">
    <property type="entry name" value="Luciferase-like domain"/>
    <property type="match status" value="1"/>
</dbReference>
<evidence type="ECO:0000259" key="1">
    <source>
        <dbReference type="Pfam" id="PF00296"/>
    </source>
</evidence>
<proteinExistence type="predicted"/>
<dbReference type="EMBL" id="CAFBOS010000001">
    <property type="protein sequence ID" value="CAB4975542.1"/>
    <property type="molecule type" value="Genomic_DNA"/>
</dbReference>
<evidence type="ECO:0000313" key="3">
    <source>
        <dbReference type="EMBL" id="CAB4812502.1"/>
    </source>
</evidence>